<sequence length="105" mass="11234">MNFDRSRQLPAIVVGLAVACGGCGGYGPVSPAAFKQAKSLYTVSNLKARAALEATAESIDAELASGLLSAQEAAWLLAICDDCRAERWERAQTSARRMMEDQAQR</sequence>
<comment type="caution">
    <text evidence="1">The sequence shown here is derived from an EMBL/GenBank/DDBJ whole genome shotgun (WGS) entry which is preliminary data.</text>
</comment>
<dbReference type="PROSITE" id="PS51257">
    <property type="entry name" value="PROKAR_LIPOPROTEIN"/>
    <property type="match status" value="1"/>
</dbReference>
<dbReference type="OrthoDB" id="288412at2"/>
<evidence type="ECO:0000313" key="2">
    <source>
        <dbReference type="Proteomes" id="UP000318995"/>
    </source>
</evidence>
<keyword evidence="2" id="KW-1185">Reference proteome</keyword>
<dbReference type="AlphaFoldDB" id="A0A5C5VX74"/>
<name>A0A5C5VX74_9BACT</name>
<dbReference type="RefSeq" id="WP_146574185.1">
    <property type="nucleotide sequence ID" value="NZ_SJPH01000004.1"/>
</dbReference>
<protein>
    <submittedName>
        <fullName evidence="1">Uncharacterized protein</fullName>
    </submittedName>
</protein>
<dbReference type="EMBL" id="SJPH01000004">
    <property type="protein sequence ID" value="TWT43228.1"/>
    <property type="molecule type" value="Genomic_DNA"/>
</dbReference>
<accession>A0A5C5VX74</accession>
<evidence type="ECO:0000313" key="1">
    <source>
        <dbReference type="EMBL" id="TWT43228.1"/>
    </source>
</evidence>
<gene>
    <name evidence="1" type="ORF">Pla111_21780</name>
</gene>
<reference evidence="1 2" key="1">
    <citation type="submission" date="2019-02" db="EMBL/GenBank/DDBJ databases">
        <title>Deep-cultivation of Planctomycetes and their phenomic and genomic characterization uncovers novel biology.</title>
        <authorList>
            <person name="Wiegand S."/>
            <person name="Jogler M."/>
            <person name="Boedeker C."/>
            <person name="Pinto D."/>
            <person name="Vollmers J."/>
            <person name="Rivas-Marin E."/>
            <person name="Kohn T."/>
            <person name="Peeters S.H."/>
            <person name="Heuer A."/>
            <person name="Rast P."/>
            <person name="Oberbeckmann S."/>
            <person name="Bunk B."/>
            <person name="Jeske O."/>
            <person name="Meyerdierks A."/>
            <person name="Storesund J.E."/>
            <person name="Kallscheuer N."/>
            <person name="Luecker S."/>
            <person name="Lage O.M."/>
            <person name="Pohl T."/>
            <person name="Merkel B.J."/>
            <person name="Hornburger P."/>
            <person name="Mueller R.-W."/>
            <person name="Bruemmer F."/>
            <person name="Labrenz M."/>
            <person name="Spormann A.M."/>
            <person name="Op Den Camp H."/>
            <person name="Overmann J."/>
            <person name="Amann R."/>
            <person name="Jetten M.S.M."/>
            <person name="Mascher T."/>
            <person name="Medema M.H."/>
            <person name="Devos D.P."/>
            <person name="Kaster A.-K."/>
            <person name="Ovreas L."/>
            <person name="Rohde M."/>
            <person name="Galperin M.Y."/>
            <person name="Jogler C."/>
        </authorList>
    </citation>
    <scope>NUCLEOTIDE SEQUENCE [LARGE SCALE GENOMIC DNA]</scope>
    <source>
        <strain evidence="1 2">Pla111</strain>
    </source>
</reference>
<proteinExistence type="predicted"/>
<dbReference type="Proteomes" id="UP000318995">
    <property type="component" value="Unassembled WGS sequence"/>
</dbReference>
<organism evidence="1 2">
    <name type="scientific">Botrimarina hoheduenensis</name>
    <dbReference type="NCBI Taxonomy" id="2528000"/>
    <lineage>
        <taxon>Bacteria</taxon>
        <taxon>Pseudomonadati</taxon>
        <taxon>Planctomycetota</taxon>
        <taxon>Planctomycetia</taxon>
        <taxon>Pirellulales</taxon>
        <taxon>Lacipirellulaceae</taxon>
        <taxon>Botrimarina</taxon>
    </lineage>
</organism>